<keyword evidence="2" id="KW-1185">Reference proteome</keyword>
<name>A0A7G5B0Y3_9CAUD</name>
<sequence length="251" mass="27703">MSLQHKKISRIGDEYSCAFCGKMWSIDDTDPPACEAVVAIVGKGVRTWHSMPRPNMQNLPRVADGNEMTREQMGEAFHADISELELKAAALYASNPECQDEYYDRIAEMHKRAFATANSNPGCSQRVATMPPAFAAPYGQDTTKTYCQDAMYVIGLETPQGWKGCAIYAKSGDRAMRYFVGAFGHRLTQLQCNALVLDKVLGGEYNGSLTIPHAELRTKVLSVKSKYNTATGVKYELLSPINFAKAVNPNE</sequence>
<dbReference type="Proteomes" id="UP000515430">
    <property type="component" value="Segment"/>
</dbReference>
<organism evidence="1 2">
    <name type="scientific">Providencia phage vB_PreS-PibeRecoleta</name>
    <dbReference type="NCBI Taxonomy" id="2761109"/>
    <lineage>
        <taxon>Viruses</taxon>
        <taxon>Duplodnaviria</taxon>
        <taxon>Heunggongvirae</taxon>
        <taxon>Uroviricota</taxon>
        <taxon>Caudoviricetes</taxon>
        <taxon>Casjensviridae</taxon>
        <taxon>Redjacvirus</taxon>
        <taxon>Redjacvirus piberecoleta</taxon>
    </lineage>
</organism>
<dbReference type="RefSeq" id="YP_009999842.1">
    <property type="nucleotide sequence ID" value="NC_053009.1"/>
</dbReference>
<protein>
    <submittedName>
        <fullName evidence="1">Uncharacterized protein</fullName>
    </submittedName>
</protein>
<accession>A0A7G5B0Y3</accession>
<evidence type="ECO:0000313" key="1">
    <source>
        <dbReference type="EMBL" id="QMV29956.1"/>
    </source>
</evidence>
<evidence type="ECO:0000313" key="2">
    <source>
        <dbReference type="Proteomes" id="UP000515430"/>
    </source>
</evidence>
<proteinExistence type="predicted"/>
<reference evidence="2" key="1">
    <citation type="submission" date="2020-06" db="EMBL/GenBank/DDBJ databases">
        <title>Complete genome sequences of Providencia rettgeri bacteriophages PibeRecoleta, Stilesk and PatoteraRojo.</title>
        <authorList>
            <person name="Batinovic S."/>
            <person name="Chan H.T."/>
            <person name="Stiles J."/>
            <person name="Petrovski S."/>
        </authorList>
    </citation>
    <scope>NUCLEOTIDE SEQUENCE [LARGE SCALE GENOMIC DNA]</scope>
</reference>
<dbReference type="GeneID" id="62682476"/>
<dbReference type="KEGG" id="vg:62682476"/>
<dbReference type="EMBL" id="MT675124">
    <property type="protein sequence ID" value="QMV29956.1"/>
    <property type="molecule type" value="Genomic_DNA"/>
</dbReference>